<feature type="domain" description="Endoplasmic reticulum vesicle transporter C-terminal" evidence="9">
    <location>
        <begin position="150"/>
        <end position="367"/>
    </location>
</feature>
<dbReference type="PANTHER" id="PTHR10984:SF25">
    <property type="entry name" value="ENDOPLASMIC RETICULUM-GOLGI INTERMEDIATE COMPARTMENT PROTEIN 3"/>
    <property type="match status" value="1"/>
</dbReference>
<evidence type="ECO:0000313" key="12">
    <source>
        <dbReference type="WBParaSite" id="PSAMB.scaffold1558size30017.g13745.t1"/>
    </source>
</evidence>
<evidence type="ECO:0000256" key="1">
    <source>
        <dbReference type="ARBA" id="ARBA00004257"/>
    </source>
</evidence>
<comment type="similarity">
    <text evidence="3">Belongs to the ERGIC family.</text>
</comment>
<dbReference type="GO" id="GO:0030134">
    <property type="term" value="C:COPII-coated ER to Golgi transport vesicle"/>
    <property type="evidence" value="ECO:0007669"/>
    <property type="project" value="TreeGrafter"/>
</dbReference>
<name>A0A914V828_9BILA</name>
<accession>A0A914V828</accession>
<dbReference type="GO" id="GO:0033116">
    <property type="term" value="C:endoplasmic reticulum-Golgi intermediate compartment membrane"/>
    <property type="evidence" value="ECO:0007669"/>
    <property type="project" value="UniProtKB-SubCell"/>
</dbReference>
<dbReference type="InterPro" id="IPR045888">
    <property type="entry name" value="Erv"/>
</dbReference>
<organism evidence="11 12">
    <name type="scientific">Plectus sambesii</name>
    <dbReference type="NCBI Taxonomy" id="2011161"/>
    <lineage>
        <taxon>Eukaryota</taxon>
        <taxon>Metazoa</taxon>
        <taxon>Ecdysozoa</taxon>
        <taxon>Nematoda</taxon>
        <taxon>Chromadorea</taxon>
        <taxon>Plectida</taxon>
        <taxon>Plectina</taxon>
        <taxon>Plectoidea</taxon>
        <taxon>Plectidae</taxon>
        <taxon>Plectus</taxon>
    </lineage>
</organism>
<protein>
    <recommendedName>
        <fullName evidence="7">Endoplasmic reticulum-Golgi intermediate compartment protein 3</fullName>
    </recommendedName>
</protein>
<dbReference type="PANTHER" id="PTHR10984">
    <property type="entry name" value="ENDOPLASMIC RETICULUM-GOLGI INTERMEDIATE COMPARTMENT PROTEIN"/>
    <property type="match status" value="1"/>
</dbReference>
<comment type="subcellular location">
    <subcellularLocation>
        <location evidence="2">Endoplasmic reticulum-Golgi intermediate compartment membrane</location>
        <topology evidence="2">Multi-pass membrane protein</topology>
    </subcellularLocation>
    <subcellularLocation>
        <location evidence="1">Golgi apparatus</location>
        <location evidence="1">cis-Golgi network membrane</location>
        <topology evidence="1">Multi-pass membrane protein</topology>
    </subcellularLocation>
</comment>
<sequence>MSAFLTRIRQLDAYTKPLDDFRVKTLSGGAVTLVSAVVILTLFVSELQLFLSTNIVEELFVDSTSGDDRVDIQFDVVFHKMPCPFISIDVMDVSGDHQSDVQDAVYKQRIDAFGKDVADVPVKQEVNNNKTVTKPAELATVPAKPACGSCYGAELYQGHCCNTCQAVKDAYRQKGWAMIDVETVDQCKSDSWISALNAHKDEGCKVYGRVQVAKVAGNFHIAPGHTLKDQHSHVHDLHSIGPSKFDTSHTINHLSFGNPYPGKAYPLDGRAFATKDGGTMFQYYVKVVPTMYVYLDKAEVFTHQFSVTKHQKVIRPGIADGLPGFFVQYEFSPLMVRFEEKRQALSHFLVSLCAIIGGVFTVASLIDSFIYQSSKVIKQKVDLGKAS</sequence>
<feature type="transmembrane region" description="Helical" evidence="8">
    <location>
        <begin position="21"/>
        <end position="44"/>
    </location>
</feature>
<dbReference type="Pfam" id="PF07970">
    <property type="entry name" value="COPIIcoated_ERV"/>
    <property type="match status" value="1"/>
</dbReference>
<feature type="domain" description="Endoplasmic reticulum vesicle transporter N-terminal" evidence="10">
    <location>
        <begin position="8"/>
        <end position="98"/>
    </location>
</feature>
<evidence type="ECO:0000256" key="3">
    <source>
        <dbReference type="ARBA" id="ARBA00005648"/>
    </source>
</evidence>
<evidence type="ECO:0000313" key="11">
    <source>
        <dbReference type="Proteomes" id="UP000887566"/>
    </source>
</evidence>
<evidence type="ECO:0000259" key="9">
    <source>
        <dbReference type="Pfam" id="PF07970"/>
    </source>
</evidence>
<dbReference type="WBParaSite" id="PSAMB.scaffold1923size26647.g15560.t1">
    <property type="protein sequence ID" value="PSAMB.scaffold1923size26647.g15560.t1"/>
    <property type="gene ID" value="PSAMB.scaffold1923size26647.g15560"/>
</dbReference>
<keyword evidence="6 8" id="KW-0472">Membrane</keyword>
<evidence type="ECO:0000256" key="8">
    <source>
        <dbReference type="SAM" id="Phobius"/>
    </source>
</evidence>
<reference evidence="12 13" key="1">
    <citation type="submission" date="2022-11" db="UniProtKB">
        <authorList>
            <consortium name="WormBaseParasite"/>
        </authorList>
    </citation>
    <scope>IDENTIFICATION</scope>
</reference>
<dbReference type="GO" id="GO:0000139">
    <property type="term" value="C:Golgi membrane"/>
    <property type="evidence" value="ECO:0007669"/>
    <property type="project" value="TreeGrafter"/>
</dbReference>
<keyword evidence="11" id="KW-1185">Reference proteome</keyword>
<dbReference type="Proteomes" id="UP000887566">
    <property type="component" value="Unplaced"/>
</dbReference>
<evidence type="ECO:0000313" key="13">
    <source>
        <dbReference type="WBParaSite" id="PSAMB.scaffold1923size26647.g15560.t1"/>
    </source>
</evidence>
<dbReference type="Pfam" id="PF13850">
    <property type="entry name" value="ERGIC_N"/>
    <property type="match status" value="1"/>
</dbReference>
<evidence type="ECO:0000259" key="10">
    <source>
        <dbReference type="Pfam" id="PF13850"/>
    </source>
</evidence>
<dbReference type="InterPro" id="IPR039542">
    <property type="entry name" value="Erv_N"/>
</dbReference>
<feature type="transmembrane region" description="Helical" evidence="8">
    <location>
        <begin position="348"/>
        <end position="370"/>
    </location>
</feature>
<dbReference type="WBParaSite" id="PSAMB.scaffold1558size30017.g13745.t1">
    <property type="protein sequence ID" value="PSAMB.scaffold1558size30017.g13745.t1"/>
    <property type="gene ID" value="PSAMB.scaffold1558size30017.g13745"/>
</dbReference>
<evidence type="ECO:0000256" key="7">
    <source>
        <dbReference type="ARBA" id="ARBA00040493"/>
    </source>
</evidence>
<proteinExistence type="inferred from homology"/>
<dbReference type="InterPro" id="IPR012936">
    <property type="entry name" value="Erv_C"/>
</dbReference>
<dbReference type="AlphaFoldDB" id="A0A914V828"/>
<keyword evidence="5 8" id="KW-1133">Transmembrane helix</keyword>
<evidence type="ECO:0000256" key="4">
    <source>
        <dbReference type="ARBA" id="ARBA00022692"/>
    </source>
</evidence>
<dbReference type="GO" id="GO:0006890">
    <property type="term" value="P:retrograde vesicle-mediated transport, Golgi to endoplasmic reticulum"/>
    <property type="evidence" value="ECO:0007669"/>
    <property type="project" value="TreeGrafter"/>
</dbReference>
<evidence type="ECO:0000256" key="2">
    <source>
        <dbReference type="ARBA" id="ARBA00004457"/>
    </source>
</evidence>
<evidence type="ECO:0000256" key="6">
    <source>
        <dbReference type="ARBA" id="ARBA00023136"/>
    </source>
</evidence>
<keyword evidence="4 8" id="KW-0812">Transmembrane</keyword>
<evidence type="ECO:0000256" key="5">
    <source>
        <dbReference type="ARBA" id="ARBA00022989"/>
    </source>
</evidence>
<dbReference type="GO" id="GO:0005789">
    <property type="term" value="C:endoplasmic reticulum membrane"/>
    <property type="evidence" value="ECO:0007669"/>
    <property type="project" value="TreeGrafter"/>
</dbReference>
<dbReference type="GO" id="GO:0006888">
    <property type="term" value="P:endoplasmic reticulum to Golgi vesicle-mediated transport"/>
    <property type="evidence" value="ECO:0007669"/>
    <property type="project" value="TreeGrafter"/>
</dbReference>